<dbReference type="InterPro" id="IPR036388">
    <property type="entry name" value="WH-like_DNA-bd_sf"/>
</dbReference>
<feature type="non-terminal residue" evidence="6">
    <location>
        <position position="111"/>
    </location>
</feature>
<feature type="non-terminal residue" evidence="6">
    <location>
        <position position="1"/>
    </location>
</feature>
<dbReference type="AlphaFoldDB" id="A0A5S3XYL8"/>
<dbReference type="GO" id="GO:0003700">
    <property type="term" value="F:DNA-binding transcription factor activity"/>
    <property type="evidence" value="ECO:0007669"/>
    <property type="project" value="InterPro"/>
</dbReference>
<dbReference type="SUPFAM" id="SSF46785">
    <property type="entry name" value="Winged helix' DNA-binding domain"/>
    <property type="match status" value="1"/>
</dbReference>
<dbReference type="SUPFAM" id="SSF53850">
    <property type="entry name" value="Periplasmic binding protein-like II"/>
    <property type="match status" value="1"/>
</dbReference>
<comment type="caution">
    <text evidence="6">The sequence shown here is derived from an EMBL/GenBank/DDBJ whole genome shotgun (WGS) entry which is preliminary data.</text>
</comment>
<dbReference type="EMBL" id="PNCG01001145">
    <property type="protein sequence ID" value="TMP65150.1"/>
    <property type="molecule type" value="Genomic_DNA"/>
</dbReference>
<dbReference type="Pfam" id="PF00126">
    <property type="entry name" value="HTH_1"/>
    <property type="match status" value="1"/>
</dbReference>
<keyword evidence="4" id="KW-0804">Transcription</keyword>
<dbReference type="GO" id="GO:0003677">
    <property type="term" value="F:DNA binding"/>
    <property type="evidence" value="ECO:0007669"/>
    <property type="project" value="UniProtKB-KW"/>
</dbReference>
<dbReference type="Gene3D" id="1.10.10.10">
    <property type="entry name" value="Winged helix-like DNA-binding domain superfamily/Winged helix DNA-binding domain"/>
    <property type="match status" value="1"/>
</dbReference>
<accession>A0A5S3XYL8</accession>
<dbReference type="Gene3D" id="3.40.190.10">
    <property type="entry name" value="Periplasmic binding protein-like II"/>
    <property type="match status" value="1"/>
</dbReference>
<sequence>LSITQPAMSNGLKRLRNLFNDPILVRTSEGMVPTERALELQPVVRGILMTLEETLAPNREFEASQSKRVFRIMASDYAASTLAPKLLSKLHAEAPETTLDILTPSDVTFHD</sequence>
<reference evidence="6 7" key="1">
    <citation type="submission" date="2017-12" db="EMBL/GenBank/DDBJ databases">
        <authorList>
            <person name="Paulsen S."/>
            <person name="Gram L.K."/>
        </authorList>
    </citation>
    <scope>NUCLEOTIDE SEQUENCE [LARGE SCALE GENOMIC DNA]</scope>
    <source>
        <strain evidence="6 7">S2897</strain>
    </source>
</reference>
<comment type="similarity">
    <text evidence="1">Belongs to the LysR transcriptional regulatory family.</text>
</comment>
<dbReference type="Proteomes" id="UP000305874">
    <property type="component" value="Unassembled WGS sequence"/>
</dbReference>
<gene>
    <name evidence="6" type="ORF">CWC05_24175</name>
</gene>
<organism evidence="6 7">
    <name type="scientific">Pseudoalteromonas ruthenica</name>
    <dbReference type="NCBI Taxonomy" id="151081"/>
    <lineage>
        <taxon>Bacteria</taxon>
        <taxon>Pseudomonadati</taxon>
        <taxon>Pseudomonadota</taxon>
        <taxon>Gammaproteobacteria</taxon>
        <taxon>Alteromonadales</taxon>
        <taxon>Pseudoalteromonadaceae</taxon>
        <taxon>Pseudoalteromonas</taxon>
    </lineage>
</organism>
<evidence type="ECO:0000313" key="6">
    <source>
        <dbReference type="EMBL" id="TMP65150.1"/>
    </source>
</evidence>
<dbReference type="InterPro" id="IPR050389">
    <property type="entry name" value="LysR-type_TF"/>
</dbReference>
<name>A0A5S3XYL8_9GAMM</name>
<dbReference type="PANTHER" id="PTHR30118">
    <property type="entry name" value="HTH-TYPE TRANSCRIPTIONAL REGULATOR LEUO-RELATED"/>
    <property type="match status" value="1"/>
</dbReference>
<evidence type="ECO:0000256" key="2">
    <source>
        <dbReference type="ARBA" id="ARBA00023015"/>
    </source>
</evidence>
<dbReference type="InterPro" id="IPR000847">
    <property type="entry name" value="LysR_HTH_N"/>
</dbReference>
<keyword evidence="3" id="KW-0238">DNA-binding</keyword>
<evidence type="ECO:0000259" key="5">
    <source>
        <dbReference type="PROSITE" id="PS50931"/>
    </source>
</evidence>
<evidence type="ECO:0000256" key="3">
    <source>
        <dbReference type="ARBA" id="ARBA00023125"/>
    </source>
</evidence>
<dbReference type="RefSeq" id="WP_138549520.1">
    <property type="nucleotide sequence ID" value="NZ_PNCG01001145.1"/>
</dbReference>
<dbReference type="PROSITE" id="PS50931">
    <property type="entry name" value="HTH_LYSR"/>
    <property type="match status" value="1"/>
</dbReference>
<evidence type="ECO:0000313" key="7">
    <source>
        <dbReference type="Proteomes" id="UP000305874"/>
    </source>
</evidence>
<keyword evidence="2" id="KW-0805">Transcription regulation</keyword>
<dbReference type="InterPro" id="IPR036390">
    <property type="entry name" value="WH_DNA-bd_sf"/>
</dbReference>
<feature type="domain" description="HTH lysR-type" evidence="5">
    <location>
        <begin position="1"/>
        <end position="34"/>
    </location>
</feature>
<evidence type="ECO:0000256" key="1">
    <source>
        <dbReference type="ARBA" id="ARBA00009437"/>
    </source>
</evidence>
<protein>
    <submittedName>
        <fullName evidence="6">LysR family transcriptional regulator</fullName>
    </submittedName>
</protein>
<proteinExistence type="inferred from homology"/>
<dbReference type="PANTHER" id="PTHR30118:SF6">
    <property type="entry name" value="HTH-TYPE TRANSCRIPTIONAL REGULATOR LEUO"/>
    <property type="match status" value="1"/>
</dbReference>
<evidence type="ECO:0000256" key="4">
    <source>
        <dbReference type="ARBA" id="ARBA00023163"/>
    </source>
</evidence>
<reference evidence="7" key="2">
    <citation type="submission" date="2019-06" db="EMBL/GenBank/DDBJ databases">
        <title>Co-occurence of chitin degradation, pigmentation and bioactivity in marine Pseudoalteromonas.</title>
        <authorList>
            <person name="Sonnenschein E.C."/>
            <person name="Bech P.K."/>
        </authorList>
    </citation>
    <scope>NUCLEOTIDE SEQUENCE [LARGE SCALE GENOMIC DNA]</scope>
    <source>
        <strain evidence="7">S2897</strain>
    </source>
</reference>